<dbReference type="PANTHER" id="PTHR43312:SF1">
    <property type="entry name" value="NADP-DEPENDENT OXIDOREDUCTASE DOMAIN-CONTAINING PROTEIN"/>
    <property type="match status" value="1"/>
</dbReference>
<dbReference type="Pfam" id="PF00248">
    <property type="entry name" value="Aldo_ket_red"/>
    <property type="match status" value="1"/>
</dbReference>
<gene>
    <name evidence="2" type="ORF">TH63_08165</name>
</gene>
<dbReference type="EMBL" id="CP010777">
    <property type="protein sequence ID" value="AKQ45631.1"/>
    <property type="molecule type" value="Genomic_DNA"/>
</dbReference>
<dbReference type="RefSeq" id="WP_048920520.1">
    <property type="nucleotide sequence ID" value="NZ_CP010777.1"/>
</dbReference>
<evidence type="ECO:0000259" key="1">
    <source>
        <dbReference type="Pfam" id="PF00248"/>
    </source>
</evidence>
<protein>
    <submittedName>
        <fullName evidence="2">Aldo/keto reductase</fullName>
    </submittedName>
</protein>
<dbReference type="KEGG" id="ruf:TH63_08165"/>
<dbReference type="PRINTS" id="PR00069">
    <property type="entry name" value="ALDKETRDTASE"/>
</dbReference>
<dbReference type="CDD" id="cd19086">
    <property type="entry name" value="AKR_AKR11C1"/>
    <property type="match status" value="1"/>
</dbReference>
<accession>A0A0H4W5F0</accession>
<feature type="domain" description="NADP-dependent oxidoreductase" evidence="1">
    <location>
        <begin position="15"/>
        <end position="316"/>
    </location>
</feature>
<organism evidence="2 3">
    <name type="scientific">Rufibacter radiotolerans</name>
    <dbReference type="NCBI Taxonomy" id="1379910"/>
    <lineage>
        <taxon>Bacteria</taxon>
        <taxon>Pseudomonadati</taxon>
        <taxon>Bacteroidota</taxon>
        <taxon>Cytophagia</taxon>
        <taxon>Cytophagales</taxon>
        <taxon>Hymenobacteraceae</taxon>
        <taxon>Rufibacter</taxon>
    </lineage>
</organism>
<proteinExistence type="predicted"/>
<dbReference type="PATRIC" id="fig|1379910.4.peg.1777"/>
<dbReference type="InterPro" id="IPR053135">
    <property type="entry name" value="AKR2_Oxidoreductase"/>
</dbReference>
<dbReference type="OrthoDB" id="9773828at2"/>
<sequence length="328" mass="36280">MNYRKLGKSGFNVSEISLGTWQVGGGWGEPFNEKKAEEIIHAAIDAGVNFIDTADVYSDGQSEAAVAKVVKSRSEEVFLATKCGRQIQPHTAEGYTPERLISYVEESLQNMKLETLDLVQLHCPPTEVYSRPEIFGAFEKLKEQGKIRNLGVSVELVDEALMAMKYPNVTTVQVIFNMFRLKPTEQLFAAAKENNIGLIARVPLASGLLSGKMSSNTTFNPEDHRAFNRHGEAFDKGETFSGVDYEQGLAAVEELKKLFPAEPSLAAWALRWVLMFPEISTVIPGASRPEQVRSNIQAAELPALSAAQMEGVKAIYDQYLRPAVHQAW</sequence>
<reference evidence="2 3" key="1">
    <citation type="submission" date="2015-01" db="EMBL/GenBank/DDBJ databases">
        <title>Rufibacter sp./DG31D/ whole genome sequencing.</title>
        <authorList>
            <person name="Kim M.K."/>
            <person name="Srinivasan S."/>
            <person name="Lee J.-J."/>
        </authorList>
    </citation>
    <scope>NUCLEOTIDE SEQUENCE [LARGE SCALE GENOMIC DNA]</scope>
    <source>
        <strain evidence="2 3">DG31D</strain>
    </source>
</reference>
<dbReference type="PANTHER" id="PTHR43312">
    <property type="entry name" value="D-THREO-ALDOSE 1-DEHYDROGENASE"/>
    <property type="match status" value="1"/>
</dbReference>
<dbReference type="GO" id="GO:0016491">
    <property type="term" value="F:oxidoreductase activity"/>
    <property type="evidence" value="ECO:0007669"/>
    <property type="project" value="InterPro"/>
</dbReference>
<evidence type="ECO:0000313" key="3">
    <source>
        <dbReference type="Proteomes" id="UP000036458"/>
    </source>
</evidence>
<dbReference type="Gene3D" id="3.20.20.100">
    <property type="entry name" value="NADP-dependent oxidoreductase domain"/>
    <property type="match status" value="1"/>
</dbReference>
<dbReference type="InterPro" id="IPR036812">
    <property type="entry name" value="NAD(P)_OxRdtase_dom_sf"/>
</dbReference>
<evidence type="ECO:0000313" key="2">
    <source>
        <dbReference type="EMBL" id="AKQ45631.1"/>
    </source>
</evidence>
<dbReference type="SUPFAM" id="SSF51430">
    <property type="entry name" value="NAD(P)-linked oxidoreductase"/>
    <property type="match status" value="1"/>
</dbReference>
<name>A0A0H4W5F0_9BACT</name>
<dbReference type="InterPro" id="IPR023210">
    <property type="entry name" value="NADP_OxRdtase_dom"/>
</dbReference>
<dbReference type="InterPro" id="IPR020471">
    <property type="entry name" value="AKR"/>
</dbReference>
<dbReference type="Proteomes" id="UP000036458">
    <property type="component" value="Chromosome"/>
</dbReference>
<keyword evidence="3" id="KW-1185">Reference proteome</keyword>
<dbReference type="STRING" id="1379910.TH63_08165"/>
<dbReference type="AlphaFoldDB" id="A0A0H4W5F0"/>